<dbReference type="AlphaFoldDB" id="A0A6N8IVE5"/>
<dbReference type="RefSeq" id="WP_157397899.1">
    <property type="nucleotide sequence ID" value="NZ_WSEL01000003.1"/>
</dbReference>
<dbReference type="Proteomes" id="UP000469385">
    <property type="component" value="Unassembled WGS sequence"/>
</dbReference>
<proteinExistence type="predicted"/>
<dbReference type="EMBL" id="WSEL01000003">
    <property type="protein sequence ID" value="MVQ29956.1"/>
    <property type="molecule type" value="Genomic_DNA"/>
</dbReference>
<accession>A0A6N8IVE5</accession>
<protein>
    <recommendedName>
        <fullName evidence="4">HicB family protein</fullName>
    </recommendedName>
</protein>
<name>A0A6N8IVE5_9BURK</name>
<sequence length="163" mass="17674">MKYAAVIENAAGTWQLVFPDVPDYVKSARVANSLLAGIEERLFEALHQHVTVTGDLPPAQHDGGVLIQVRPVDAARLALTRALHQRAAATPEAAGLALDVGAAEASEVLDARVWVDANKVFRYLEDLGVSCELTFEDSRTEAPRVKRQPVAKKRGRKPKATAK</sequence>
<reference evidence="2 3" key="1">
    <citation type="submission" date="2019-12" db="EMBL/GenBank/DDBJ databases">
        <authorList>
            <person name="Huq M.A."/>
        </authorList>
    </citation>
    <scope>NUCLEOTIDE SEQUENCE [LARGE SCALE GENOMIC DNA]</scope>
    <source>
        <strain evidence="2 3">MAH-25</strain>
    </source>
</reference>
<evidence type="ECO:0008006" key="4">
    <source>
        <dbReference type="Google" id="ProtNLM"/>
    </source>
</evidence>
<comment type="caution">
    <text evidence="2">The sequence shown here is derived from an EMBL/GenBank/DDBJ whole genome shotgun (WGS) entry which is preliminary data.</text>
</comment>
<evidence type="ECO:0000256" key="1">
    <source>
        <dbReference type="SAM" id="MobiDB-lite"/>
    </source>
</evidence>
<evidence type="ECO:0000313" key="3">
    <source>
        <dbReference type="Proteomes" id="UP000469385"/>
    </source>
</evidence>
<keyword evidence="3" id="KW-1185">Reference proteome</keyword>
<organism evidence="2 3">
    <name type="scientific">Ramlibacter pinisoli</name>
    <dbReference type="NCBI Taxonomy" id="2682844"/>
    <lineage>
        <taxon>Bacteria</taxon>
        <taxon>Pseudomonadati</taxon>
        <taxon>Pseudomonadota</taxon>
        <taxon>Betaproteobacteria</taxon>
        <taxon>Burkholderiales</taxon>
        <taxon>Comamonadaceae</taxon>
        <taxon>Ramlibacter</taxon>
    </lineage>
</organism>
<feature type="region of interest" description="Disordered" evidence="1">
    <location>
        <begin position="138"/>
        <end position="163"/>
    </location>
</feature>
<gene>
    <name evidence="2" type="ORF">GON04_10885</name>
</gene>
<feature type="compositionally biased region" description="Basic residues" evidence="1">
    <location>
        <begin position="145"/>
        <end position="163"/>
    </location>
</feature>
<evidence type="ECO:0000313" key="2">
    <source>
        <dbReference type="EMBL" id="MVQ29956.1"/>
    </source>
</evidence>